<dbReference type="AlphaFoldDB" id="A0A5B6VU60"/>
<protein>
    <submittedName>
        <fullName evidence="2">Uncharacterized protein</fullName>
    </submittedName>
</protein>
<accession>A0A5B6VU60</accession>
<feature type="region of interest" description="Disordered" evidence="1">
    <location>
        <begin position="47"/>
        <end position="74"/>
    </location>
</feature>
<evidence type="ECO:0000256" key="1">
    <source>
        <dbReference type="SAM" id="MobiDB-lite"/>
    </source>
</evidence>
<comment type="caution">
    <text evidence="2">The sequence shown here is derived from an EMBL/GenBank/DDBJ whole genome shotgun (WGS) entry which is preliminary data.</text>
</comment>
<reference evidence="2" key="1">
    <citation type="submission" date="2019-08" db="EMBL/GenBank/DDBJ databases">
        <authorList>
            <person name="Liu F."/>
        </authorList>
    </citation>
    <scope>NUCLEOTIDE SEQUENCE [LARGE SCALE GENOMIC DNA]</scope>
    <source>
        <strain evidence="2">PA1801</strain>
        <tissue evidence="2">Leaf</tissue>
    </source>
</reference>
<proteinExistence type="predicted"/>
<name>A0A5B6VU60_9ROSI</name>
<dbReference type="Proteomes" id="UP000325315">
    <property type="component" value="Unassembled WGS sequence"/>
</dbReference>
<organism evidence="2 3">
    <name type="scientific">Gossypium australe</name>
    <dbReference type="NCBI Taxonomy" id="47621"/>
    <lineage>
        <taxon>Eukaryota</taxon>
        <taxon>Viridiplantae</taxon>
        <taxon>Streptophyta</taxon>
        <taxon>Embryophyta</taxon>
        <taxon>Tracheophyta</taxon>
        <taxon>Spermatophyta</taxon>
        <taxon>Magnoliopsida</taxon>
        <taxon>eudicotyledons</taxon>
        <taxon>Gunneridae</taxon>
        <taxon>Pentapetalae</taxon>
        <taxon>rosids</taxon>
        <taxon>malvids</taxon>
        <taxon>Malvales</taxon>
        <taxon>Malvaceae</taxon>
        <taxon>Malvoideae</taxon>
        <taxon>Gossypium</taxon>
    </lineage>
</organism>
<gene>
    <name evidence="2" type="ORF">EPI10_023413</name>
</gene>
<keyword evidence="3" id="KW-1185">Reference proteome</keyword>
<sequence>MTRSMLHKKNLPKQFWAKPAHTTISDLPQIVKNHKGRHLCRDIGVSMSPHRTSKLPGMKTTPCHDSGYSHATMT</sequence>
<evidence type="ECO:0000313" key="3">
    <source>
        <dbReference type="Proteomes" id="UP000325315"/>
    </source>
</evidence>
<evidence type="ECO:0000313" key="2">
    <source>
        <dbReference type="EMBL" id="KAA3472999.1"/>
    </source>
</evidence>
<dbReference type="EMBL" id="SMMG02000005">
    <property type="protein sequence ID" value="KAA3472999.1"/>
    <property type="molecule type" value="Genomic_DNA"/>
</dbReference>